<reference evidence="1 2" key="1">
    <citation type="submission" date="2018-02" db="EMBL/GenBank/DDBJ databases">
        <title>Genomic Encyclopedia of Archaeal and Bacterial Type Strains, Phase II (KMG-II): from individual species to whole genera.</title>
        <authorList>
            <person name="Goeker M."/>
        </authorList>
    </citation>
    <scope>NUCLEOTIDE SEQUENCE [LARGE SCALE GENOMIC DNA]</scope>
    <source>
        <strain evidence="1 2">DSM 15099</strain>
    </source>
</reference>
<name>A0A2S6FVG3_9CLOT</name>
<proteinExistence type="predicted"/>
<dbReference type="OrthoDB" id="1492110at2"/>
<protein>
    <submittedName>
        <fullName evidence="1">Uncharacterized protein</fullName>
    </submittedName>
</protein>
<evidence type="ECO:0000313" key="1">
    <source>
        <dbReference type="EMBL" id="PPK46357.1"/>
    </source>
</evidence>
<dbReference type="AlphaFoldDB" id="A0A2S6FVG3"/>
<sequence>MEEQIMISDDINEVLQMLRKIKIDINVPSDASRSDKGLYNLLIEGTKENDFKKVYSFVQSVEMGCGFYSSETTKVKQIYDKAIEANQDEVIEILNGRSEIIDIVYNCYCIQKELKIKLLQSPQLTNGYVIFELIRQLLNNIQLPELNDSTLGYKKIIADGIIKLALIDARIFRYFVKKFEYKEQFYHVMGIALSGMPTIGRQTYVKTITLTKQDNTYYNYVRTLLQGIEESSYDSFITDIKEIIYQRWNEYLSLLLENKEFVSKIIINSYADLILNCFCRMYQDEKLFFLDLDNVIIQFNRDIYGWHGKGTEFSSMYYIYATKLFFFKKIQEVNKISLANRKDIYDKVKSLFDNNYMMHNKYKKVDDIILNYDI</sequence>
<gene>
    <name evidence="1" type="ORF">BD821_1163</name>
</gene>
<dbReference type="Proteomes" id="UP000239863">
    <property type="component" value="Unassembled WGS sequence"/>
</dbReference>
<dbReference type="EMBL" id="PTIS01000016">
    <property type="protein sequence ID" value="PPK46357.1"/>
    <property type="molecule type" value="Genomic_DNA"/>
</dbReference>
<dbReference type="RefSeq" id="WP_104410428.1">
    <property type="nucleotide sequence ID" value="NZ_PTIS01000016.1"/>
</dbReference>
<organism evidence="1 2">
    <name type="scientific">Clostridium algidicarnis DSM 15099</name>
    <dbReference type="NCBI Taxonomy" id="1121295"/>
    <lineage>
        <taxon>Bacteria</taxon>
        <taxon>Bacillati</taxon>
        <taxon>Bacillota</taxon>
        <taxon>Clostridia</taxon>
        <taxon>Eubacteriales</taxon>
        <taxon>Clostridiaceae</taxon>
        <taxon>Clostridium</taxon>
    </lineage>
</organism>
<accession>A0A2S6FVG3</accession>
<evidence type="ECO:0000313" key="2">
    <source>
        <dbReference type="Proteomes" id="UP000239863"/>
    </source>
</evidence>
<comment type="caution">
    <text evidence="1">The sequence shown here is derived from an EMBL/GenBank/DDBJ whole genome shotgun (WGS) entry which is preliminary data.</text>
</comment>